<name>A0A248TIY4_9BACI</name>
<dbReference type="OrthoDB" id="2648027at2"/>
<dbReference type="AlphaFoldDB" id="A0A248TIY4"/>
<evidence type="ECO:0000313" key="2">
    <source>
        <dbReference type="Proteomes" id="UP000215137"/>
    </source>
</evidence>
<sequence>MLKQQLTLMEAYMIELLRNKGVTDEEIIRKSLSNEATEWRKYNEQFEFEQLAHLAQKDEANFVSMINNGYRIKFLTFPGLQRMLSMKFGLEKDQDYTLVENGVTNVKVSEEQLNEIEKVLSLNWKIKREKTSVSIQNG</sequence>
<dbReference type="EMBL" id="CP022983">
    <property type="protein sequence ID" value="ASV68167.1"/>
    <property type="molecule type" value="Genomic_DNA"/>
</dbReference>
<keyword evidence="2" id="KW-1185">Reference proteome</keyword>
<reference evidence="1 2" key="1">
    <citation type="submission" date="2017-08" db="EMBL/GenBank/DDBJ databases">
        <title>Complete Genome Sequence of Bacillus kochii Oregon-R-modENCODE STRAIN BDGP4, isolated from Drosophila melanogaster gut.</title>
        <authorList>
            <person name="Wan K.H."/>
            <person name="Yu C."/>
            <person name="Park S."/>
            <person name="Hammonds A.S."/>
            <person name="Booth B.W."/>
            <person name="Celniker S.E."/>
        </authorList>
    </citation>
    <scope>NUCLEOTIDE SEQUENCE [LARGE SCALE GENOMIC DNA]</scope>
    <source>
        <strain evidence="1 2">BDGP4</strain>
    </source>
</reference>
<evidence type="ECO:0000313" key="1">
    <source>
        <dbReference type="EMBL" id="ASV68167.1"/>
    </source>
</evidence>
<accession>A0A248TIY4</accession>
<dbReference type="KEGG" id="bko:CKF48_13050"/>
<protein>
    <submittedName>
        <fullName evidence="1">Uncharacterized protein</fullName>
    </submittedName>
</protein>
<proteinExistence type="predicted"/>
<dbReference type="RefSeq" id="WP_095371737.1">
    <property type="nucleotide sequence ID" value="NZ_CP022983.1"/>
</dbReference>
<organism evidence="1 2">
    <name type="scientific">Cytobacillus kochii</name>
    <dbReference type="NCBI Taxonomy" id="859143"/>
    <lineage>
        <taxon>Bacteria</taxon>
        <taxon>Bacillati</taxon>
        <taxon>Bacillota</taxon>
        <taxon>Bacilli</taxon>
        <taxon>Bacillales</taxon>
        <taxon>Bacillaceae</taxon>
        <taxon>Cytobacillus</taxon>
    </lineage>
</organism>
<dbReference type="Proteomes" id="UP000215137">
    <property type="component" value="Chromosome"/>
</dbReference>
<gene>
    <name evidence="1" type="ORF">CKF48_13050</name>
</gene>